<feature type="domain" description="RNA-binding protein AU-1/Ribonuclease E/G" evidence="6">
    <location>
        <begin position="139"/>
        <end position="383"/>
    </location>
</feature>
<organism evidence="7 8">
    <name type="scientific">Eilatimonas milleporae</name>
    <dbReference type="NCBI Taxonomy" id="911205"/>
    <lineage>
        <taxon>Bacteria</taxon>
        <taxon>Pseudomonadati</taxon>
        <taxon>Pseudomonadota</taxon>
        <taxon>Alphaproteobacteria</taxon>
        <taxon>Kordiimonadales</taxon>
        <taxon>Kordiimonadaceae</taxon>
        <taxon>Eilatimonas</taxon>
    </lineage>
</organism>
<dbReference type="GO" id="GO:0005737">
    <property type="term" value="C:cytoplasm"/>
    <property type="evidence" value="ECO:0007669"/>
    <property type="project" value="TreeGrafter"/>
</dbReference>
<dbReference type="Proteomes" id="UP000271227">
    <property type="component" value="Unassembled WGS sequence"/>
</dbReference>
<dbReference type="PANTHER" id="PTHR30001">
    <property type="entry name" value="RIBONUCLEASE"/>
    <property type="match status" value="1"/>
</dbReference>
<keyword evidence="8" id="KW-1185">Reference proteome</keyword>
<keyword evidence="4" id="KW-0460">Magnesium</keyword>
<dbReference type="Pfam" id="PF10150">
    <property type="entry name" value="RNase_E_G"/>
    <property type="match status" value="1"/>
</dbReference>
<dbReference type="GO" id="GO:0003723">
    <property type="term" value="F:RNA binding"/>
    <property type="evidence" value="ECO:0007669"/>
    <property type="project" value="UniProtKB-KW"/>
</dbReference>
<dbReference type="GO" id="GO:0046872">
    <property type="term" value="F:metal ion binding"/>
    <property type="evidence" value="ECO:0007669"/>
    <property type="project" value="UniProtKB-KW"/>
</dbReference>
<comment type="cofactor">
    <cofactor evidence="1">
        <name>Mg(2+)</name>
        <dbReference type="ChEBI" id="CHEBI:18420"/>
    </cofactor>
</comment>
<reference evidence="7 8" key="1">
    <citation type="submission" date="2018-10" db="EMBL/GenBank/DDBJ databases">
        <title>Genomic Encyclopedia of Archaeal and Bacterial Type Strains, Phase II (KMG-II): from individual species to whole genera.</title>
        <authorList>
            <person name="Goeker M."/>
        </authorList>
    </citation>
    <scope>NUCLEOTIDE SEQUENCE [LARGE SCALE GENOMIC DNA]</scope>
    <source>
        <strain evidence="7 8">DSM 25217</strain>
    </source>
</reference>
<keyword evidence="2" id="KW-0479">Metal-binding</keyword>
<dbReference type="EMBL" id="REFR01000016">
    <property type="protein sequence ID" value="RMB01480.1"/>
    <property type="molecule type" value="Genomic_DNA"/>
</dbReference>
<keyword evidence="3" id="KW-0378">Hydrolase</keyword>
<evidence type="ECO:0000256" key="4">
    <source>
        <dbReference type="ARBA" id="ARBA00022842"/>
    </source>
</evidence>
<dbReference type="PANTHER" id="PTHR30001:SF0">
    <property type="entry name" value="RIBONUCLEASE G"/>
    <property type="match status" value="1"/>
</dbReference>
<evidence type="ECO:0000313" key="8">
    <source>
        <dbReference type="Proteomes" id="UP000271227"/>
    </source>
</evidence>
<name>A0A3M0BZF8_9PROT</name>
<dbReference type="InterPro" id="IPR019307">
    <property type="entry name" value="RNA-bd_AU-1/RNase_E/G"/>
</dbReference>
<protein>
    <submittedName>
        <fullName evidence="7">Rne/Rng family ribonuclease</fullName>
    </submittedName>
</protein>
<dbReference type="InterPro" id="IPR004659">
    <property type="entry name" value="RNase_E/G"/>
</dbReference>
<evidence type="ECO:0000256" key="1">
    <source>
        <dbReference type="ARBA" id="ARBA00001946"/>
    </source>
</evidence>
<dbReference type="InParanoid" id="A0A3M0BZF8"/>
<sequence length="480" mass="51258">MRTIIEAGIGRWRSAVIDQDGFPARLTFHDSNTVSPIGSIVDARVRQVNARLDMVFLDLGPLGEGVMNRRRARQRVKGAVKRLSDCAHEGECLRVQVLSDPGVLETGKALSVTPRARLVGRYVVAECLSARDGNSTGKLSLSNDLPPKRARALDAALSPLTAQAGVNLIVRSRAASVDDAFVIMEAERLTKPLSAPLETGTLYSPALIDLALTAVEDGDVPVQFADRASLTQARTVTADRYPDLSARLDIHPAGMAAFEEDGVEDALQEALADRIVLPSGGWLSIHETPALTAIDVNMGAALAAHGPQEAIRRVNLEAALAIAHHLDFQDIGGLIVTDFIDMRAKDAVADLTATLDAALGEHKTPVERTGLSRFGLMELRRARSGLSLRQRLLTRPATPGGPNAAAQALSLLQQAQRLGRQAQPGTLTMAAPEAVTAWLDARPELIRALEQDSLRQVVVKTADTVSVTIQETGRTGTVTA</sequence>
<gene>
    <name evidence="7" type="ORF">BXY39_3665</name>
</gene>
<dbReference type="AlphaFoldDB" id="A0A3M0BZF8"/>
<evidence type="ECO:0000256" key="3">
    <source>
        <dbReference type="ARBA" id="ARBA00022801"/>
    </source>
</evidence>
<dbReference type="GO" id="GO:0004540">
    <property type="term" value="F:RNA nuclease activity"/>
    <property type="evidence" value="ECO:0007669"/>
    <property type="project" value="InterPro"/>
</dbReference>
<evidence type="ECO:0000256" key="2">
    <source>
        <dbReference type="ARBA" id="ARBA00022723"/>
    </source>
</evidence>
<evidence type="ECO:0000259" key="6">
    <source>
        <dbReference type="Pfam" id="PF10150"/>
    </source>
</evidence>
<dbReference type="GO" id="GO:0006364">
    <property type="term" value="P:rRNA processing"/>
    <property type="evidence" value="ECO:0007669"/>
    <property type="project" value="TreeGrafter"/>
</dbReference>
<comment type="caution">
    <text evidence="7">The sequence shown here is derived from an EMBL/GenBank/DDBJ whole genome shotgun (WGS) entry which is preliminary data.</text>
</comment>
<dbReference type="GO" id="GO:0016787">
    <property type="term" value="F:hydrolase activity"/>
    <property type="evidence" value="ECO:0007669"/>
    <property type="project" value="UniProtKB-KW"/>
</dbReference>
<evidence type="ECO:0000256" key="5">
    <source>
        <dbReference type="ARBA" id="ARBA00022884"/>
    </source>
</evidence>
<proteinExistence type="predicted"/>
<evidence type="ECO:0000313" key="7">
    <source>
        <dbReference type="EMBL" id="RMB01480.1"/>
    </source>
</evidence>
<accession>A0A3M0BZF8</accession>
<keyword evidence="5" id="KW-0694">RNA-binding</keyword>